<proteinExistence type="predicted"/>
<evidence type="ECO:0000313" key="1">
    <source>
        <dbReference type="EMBL" id="GIG77221.1"/>
    </source>
</evidence>
<name>A0A8J3PP31_9ACTN</name>
<evidence type="ECO:0000313" key="2">
    <source>
        <dbReference type="Proteomes" id="UP000630097"/>
    </source>
</evidence>
<dbReference type="EMBL" id="BONV01000001">
    <property type="protein sequence ID" value="GIG77221.1"/>
    <property type="molecule type" value="Genomic_DNA"/>
</dbReference>
<gene>
    <name evidence="1" type="ORF">Pka01_03480</name>
</gene>
<comment type="caution">
    <text evidence="1">The sequence shown here is derived from an EMBL/GenBank/DDBJ whole genome shotgun (WGS) entry which is preliminary data.</text>
</comment>
<dbReference type="Proteomes" id="UP000630097">
    <property type="component" value="Unassembled WGS sequence"/>
</dbReference>
<reference evidence="1 2" key="1">
    <citation type="submission" date="2021-01" db="EMBL/GenBank/DDBJ databases">
        <title>Whole genome shotgun sequence of Planotetraspora kaengkrachanensis NBRC 104272.</title>
        <authorList>
            <person name="Komaki H."/>
            <person name="Tamura T."/>
        </authorList>
    </citation>
    <scope>NUCLEOTIDE SEQUENCE [LARGE SCALE GENOMIC DNA]</scope>
    <source>
        <strain evidence="1 2">NBRC 104272</strain>
    </source>
</reference>
<organism evidence="1 2">
    <name type="scientific">Planotetraspora kaengkrachanensis</name>
    <dbReference type="NCBI Taxonomy" id="575193"/>
    <lineage>
        <taxon>Bacteria</taxon>
        <taxon>Bacillati</taxon>
        <taxon>Actinomycetota</taxon>
        <taxon>Actinomycetes</taxon>
        <taxon>Streptosporangiales</taxon>
        <taxon>Streptosporangiaceae</taxon>
        <taxon>Planotetraspora</taxon>
    </lineage>
</organism>
<accession>A0A8J3PP31</accession>
<sequence>MSDNIEQLGQKIARGCVETRHVRSRKHETVTEVLCSLPGDRENEDVGCAIGEELTIYITGTDKTEGA</sequence>
<keyword evidence="2" id="KW-1185">Reference proteome</keyword>
<dbReference type="AlphaFoldDB" id="A0A8J3PP31"/>
<protein>
    <submittedName>
        <fullName evidence="1">Uncharacterized protein</fullName>
    </submittedName>
</protein>